<feature type="domain" description="Ketosynthase family 3 (KS3)" evidence="11">
    <location>
        <begin position="44"/>
        <end position="474"/>
    </location>
</feature>
<dbReference type="InterPro" id="IPR009081">
    <property type="entry name" value="PP-bd_ACP"/>
</dbReference>
<dbReference type="Pfam" id="PF02801">
    <property type="entry name" value="Ketoacyl-synt_C"/>
    <property type="match status" value="1"/>
</dbReference>
<dbReference type="Pfam" id="PF08659">
    <property type="entry name" value="KR"/>
    <property type="match status" value="1"/>
</dbReference>
<dbReference type="InterPro" id="IPR001227">
    <property type="entry name" value="Ac_transferase_dom_sf"/>
</dbReference>
<dbReference type="SMART" id="SM00826">
    <property type="entry name" value="PKS_DH"/>
    <property type="match status" value="1"/>
</dbReference>
<dbReference type="Gene3D" id="3.40.366.10">
    <property type="entry name" value="Malonyl-Coenzyme A Acyl Carrier Protein, domain 2"/>
    <property type="match status" value="1"/>
</dbReference>
<evidence type="ECO:0000256" key="5">
    <source>
        <dbReference type="ARBA" id="ARBA00023002"/>
    </source>
</evidence>
<dbReference type="GO" id="GO:0044550">
    <property type="term" value="P:secondary metabolite biosynthetic process"/>
    <property type="evidence" value="ECO:0007669"/>
    <property type="project" value="TreeGrafter"/>
</dbReference>
<feature type="active site" description="Proton acceptor; for dehydratase activity" evidence="8">
    <location>
        <position position="1003"/>
    </location>
</feature>
<dbReference type="Pfam" id="PF08240">
    <property type="entry name" value="ADH_N"/>
    <property type="match status" value="1"/>
</dbReference>
<dbReference type="Pfam" id="PF14765">
    <property type="entry name" value="PS-DH"/>
    <property type="match status" value="1"/>
</dbReference>
<dbReference type="GO" id="GO:0004315">
    <property type="term" value="F:3-oxoacyl-[acyl-carrier-protein] synthase activity"/>
    <property type="evidence" value="ECO:0007669"/>
    <property type="project" value="InterPro"/>
</dbReference>
<evidence type="ECO:0000259" key="11">
    <source>
        <dbReference type="PROSITE" id="PS52004"/>
    </source>
</evidence>
<keyword evidence="14" id="KW-1185">Reference proteome</keyword>
<dbReference type="RefSeq" id="XP_062696119.1">
    <property type="nucleotide sequence ID" value="XM_062834524.1"/>
</dbReference>
<dbReference type="Pfam" id="PF21089">
    <property type="entry name" value="PKS_DH_N"/>
    <property type="match status" value="1"/>
</dbReference>
<dbReference type="PROSITE" id="PS52019">
    <property type="entry name" value="PKS_MFAS_DH"/>
    <property type="match status" value="1"/>
</dbReference>
<protein>
    <submittedName>
        <fullName evidence="13">Ketoacyl-synt-domain-containing protein</fullName>
    </submittedName>
</protein>
<evidence type="ECO:0000256" key="4">
    <source>
        <dbReference type="ARBA" id="ARBA00022857"/>
    </source>
</evidence>
<evidence type="ECO:0000259" key="10">
    <source>
        <dbReference type="PROSITE" id="PS50075"/>
    </source>
</evidence>
<dbReference type="Gene3D" id="3.90.180.10">
    <property type="entry name" value="Medium-chain alcohol dehydrogenases, catalytic domain"/>
    <property type="match status" value="1"/>
</dbReference>
<dbReference type="InterPro" id="IPR011032">
    <property type="entry name" value="GroES-like_sf"/>
</dbReference>
<dbReference type="GO" id="GO:0006633">
    <property type="term" value="P:fatty acid biosynthetic process"/>
    <property type="evidence" value="ECO:0007669"/>
    <property type="project" value="InterPro"/>
</dbReference>
<feature type="region of interest" description="C-terminal hotdog fold" evidence="8">
    <location>
        <begin position="1121"/>
        <end position="1275"/>
    </location>
</feature>
<dbReference type="Pfam" id="PF23114">
    <property type="entry name" value="NAD-bd_HRPKS_sdrA"/>
    <property type="match status" value="1"/>
</dbReference>
<dbReference type="CDD" id="cd00833">
    <property type="entry name" value="PKS"/>
    <property type="match status" value="1"/>
</dbReference>
<dbReference type="InterPro" id="IPR013968">
    <property type="entry name" value="PKS_KR"/>
</dbReference>
<evidence type="ECO:0000259" key="12">
    <source>
        <dbReference type="PROSITE" id="PS52019"/>
    </source>
</evidence>
<dbReference type="PROSITE" id="PS52004">
    <property type="entry name" value="KS3_2"/>
    <property type="match status" value="1"/>
</dbReference>
<keyword evidence="6" id="KW-0511">Multifunctional enzyme</keyword>
<keyword evidence="4" id="KW-0521">NADP</keyword>
<dbReference type="InterPro" id="IPR032821">
    <property type="entry name" value="PKS_assoc"/>
</dbReference>
<dbReference type="InterPro" id="IPR020841">
    <property type="entry name" value="PKS_Beta-ketoAc_synthase_dom"/>
</dbReference>
<sequence length="2382" mass="256519">MAPHSTLDSDYSSGSSTPTSASAAGDGFVAGLNGLNNGRAVDPQEPIAIIGMGCRLPGGSHSSSKLWELLKAGRTAQSRFPPSRFNIDGFYHPNSDRPGSLNMEGGYFIEDDIRGFENSFFGINNLEATYMDPQQRKLLEVVFETFENAGFTLDQVSDANIGCYVGNFVTDFITMQLKDSEYTHRYSATGLGTTILANRISHVFNMKGPSFVIDTACSSSLYCLHAAVTALIAGECDSAIVAGANLIQSPEQQLATMKAGVLSKTSTCHTFDSSADGYGRADGIGAILVKRLSDAIRDGDPIRSVIRGTAINSNGKTNGITLPSADGQEAVIRKAYAQAGLGFNETDYIECHGTGTAVGDPIEVEAVSRVFKKPQGAPLLIGSVKSNLGHSEAASGLSSIIKVAMALEKGEIPPTYGVKNINPKIKTDEWNVQIVTETTPWPKNLPHNAGRLFRRAGVNSFGYGGANAHAILEAPQMHVPVGYNRGSLPASLARSTLFLPFSGSNTAALERRVTDIAAAIDFENVNIADLAYTLGVKRTHLSTRGYILSGQDTLKDDLKPENLRVALQGKTYSKLPLAFVFTGQGAQWPEMGKELMKEFPSFRRTIQRLDAALQMLPHAPTWTLQGAILEPAKTSMINHASRSQPVCTAVQVALVQLLASWGIKPESVIGHSSGEIAAAYTAGYLTPEQSIIIAYYRGHCVTKSTMVGAMMAAGLGAEDANKKISELGLVGKIRVACVNSPESVTISGDTEGIETLRAQFDQAGTFARVLKTDGKAYHSHHMAVIGQEYEDLLTEALDGDDFPTTSNGVRFISSVTDAVVNHAVGPAYWRANLESPVLFANVVERLIKDTASHLVELGPHSALELPIKQTRTKLNISETKVHYGSALSRGKNSITTILNLVGDLFLHGHDVSFKGVNYVDSAFNSPKARKNVKTQEKMLLDLPNYTWDYSGTVFNESRVSVEWRNRKYPRHDLLGSQVHGGNGISTNWRNVVKAKDIPWMEGHKLDTTTVFPAAGYLAMAVEAMCQVADVTKEQEPALSLRNVNITKALTLGSEETDAGVELFTTLYPAQLPGGATDAGWYQFNISSYTNGTATTHANGLVKIDSAPAPLKINLPIVPSTMEPQAPRTWYGKFAKGGLNFQGQFQSLTEIQNPRKKENPHTLAKTELRQGGGSGPSTESEYLIHPITIDALFQAGIIASTSGVVRELRAKVPVHIEEMHLRAPVGGQKELKVNATSEAVGFGTIRVDGELFDDEGRVFLQINRCRQVSYQSGIQQEAGDERHPMLRVVWKPDVTRLGADDAEEFSQYIEQYAAKSESKVDDATVRLGAALDLLIHKHPRLRILNLDVNLNEFLVDTLRLETDFKKCKTLVSGSYSEDGTLTFEDLTNEGKTSTATQVFDVVILGSKAQDLEAAKELVDENGSIIVNGSPANADKLQTLGFTTLQAPSGTILAQTPQEITAKQQKTLSKQVLIVERNADHVLNSAIAAQAKKITGLEAKRIPLESVTADIIAAHTRVISTIELENPVLSRVTEDEMKHIKTLTDNCTNLVWVTGGRLFQSASPEHAVVYGLSRALMLEQPSLRFFVVDVDHEGTPVERSAKHVVEVLQQALIEADPDYEFVQNAGLLHVSRFVPEETLNRVFREKQGAEKLALPLKDARPFRLGTDMVGQIDSIFFRREEAKDVQLADGYVEVSVKAVGLNTKDLQAINGDGDNTSGSFCTSQYTAVVNNVGAGVENLAVGDRVVVMAPGYFATTESVPAWACQKLADNEDFTTLSSVPLQLSTAIYAVNNRAHVQVGEAVLVITGSDIAADQAAIRVAQLAGAEVFAVGESTNLPSERVFTKGDKALVSKLLKATEGRGVDVVLNFANDAAPISSIGSIFADCGRLVHVGKSSLAEAIATESTLFRKSVTVTTFDIANILSLKTAAGQKIRSQLLADSIALYRQGELNLASSPKVFDVSEVRDAFRALAAKGHSGSVVVSLENEASLVPTLPLKYDTVLSPEKSYLLVGCLGGLGRSMSKWMLARGARKFVFMGRSGTDRAPARRLVEDLELAGAQVTVVRGDVINMEDVELAVNGIDGPIGGVIQAAMGLDEALFTTMPRDYWLTGLKPKIVGSWNLHNAIRGRDSELDFFLMTSSISGSVGTATESNYCSANYFLDVFARHRHSLGLPATSIGLGMISEVGYLHENPEIEAMLLRKGIQAINEDEMLQIIDASLATPTAVPGSYDELARAHVLTGLEPLGLKELRAKGFEGTSPVLGDPRASLLSAALDESTDAASSNAASGMPAEVAEAIATGASVEDAVLKMISKKFSNLVLIPEDKLNLTKPISEVGVDSMLAAEFRAWIFQAFKVDVPYLTLLSAAATLTLLSELITKKMMEAQDA</sequence>
<dbReference type="Pfam" id="PF13602">
    <property type="entry name" value="ADH_zinc_N_2"/>
    <property type="match status" value="1"/>
</dbReference>
<evidence type="ECO:0000256" key="1">
    <source>
        <dbReference type="ARBA" id="ARBA00022450"/>
    </source>
</evidence>
<dbReference type="Pfam" id="PF00698">
    <property type="entry name" value="Acyl_transf_1"/>
    <property type="match status" value="1"/>
</dbReference>
<reference evidence="13 14" key="1">
    <citation type="journal article" date="2023" name="Mol. Phylogenet. Evol.">
        <title>Genome-scale phylogeny and comparative genomics of the fungal order Sordariales.</title>
        <authorList>
            <person name="Hensen N."/>
            <person name="Bonometti L."/>
            <person name="Westerberg I."/>
            <person name="Brannstrom I.O."/>
            <person name="Guillou S."/>
            <person name="Cros-Aarteil S."/>
            <person name="Calhoun S."/>
            <person name="Haridas S."/>
            <person name="Kuo A."/>
            <person name="Mondo S."/>
            <person name="Pangilinan J."/>
            <person name="Riley R."/>
            <person name="LaButti K."/>
            <person name="Andreopoulos B."/>
            <person name="Lipzen A."/>
            <person name="Chen C."/>
            <person name="Yan M."/>
            <person name="Daum C."/>
            <person name="Ng V."/>
            <person name="Clum A."/>
            <person name="Steindorff A."/>
            <person name="Ohm R.A."/>
            <person name="Martin F."/>
            <person name="Silar P."/>
            <person name="Natvig D.O."/>
            <person name="Lalanne C."/>
            <person name="Gautier V."/>
            <person name="Ament-Velasquez S.L."/>
            <person name="Kruys A."/>
            <person name="Hutchinson M.I."/>
            <person name="Powell A.J."/>
            <person name="Barry K."/>
            <person name="Miller A.N."/>
            <person name="Grigoriev I.V."/>
            <person name="Debuchy R."/>
            <person name="Gladieux P."/>
            <person name="Hiltunen Thoren M."/>
            <person name="Johannesson H."/>
        </authorList>
    </citation>
    <scope>NUCLEOTIDE SEQUENCE [LARGE SCALE GENOMIC DNA]</scope>
    <source>
        <strain evidence="13 14">FGSC 10403</strain>
    </source>
</reference>
<evidence type="ECO:0000256" key="6">
    <source>
        <dbReference type="ARBA" id="ARBA00023268"/>
    </source>
</evidence>
<feature type="region of interest" description="Disordered" evidence="9">
    <location>
        <begin position="1"/>
        <end position="22"/>
    </location>
</feature>
<dbReference type="InterPro" id="IPR057326">
    <property type="entry name" value="KR_dom"/>
</dbReference>
<dbReference type="GO" id="GO:0016491">
    <property type="term" value="F:oxidoreductase activity"/>
    <property type="evidence" value="ECO:0007669"/>
    <property type="project" value="UniProtKB-KW"/>
</dbReference>
<dbReference type="GeneID" id="87872146"/>
<dbReference type="SUPFAM" id="SSF52151">
    <property type="entry name" value="FabD/lysophospholipase-like"/>
    <property type="match status" value="1"/>
</dbReference>
<dbReference type="InterPro" id="IPR049551">
    <property type="entry name" value="PKS_DH_C"/>
</dbReference>
<dbReference type="InterPro" id="IPR049900">
    <property type="entry name" value="PKS_mFAS_DH"/>
</dbReference>
<dbReference type="InterPro" id="IPR049552">
    <property type="entry name" value="PKS_DH_N"/>
</dbReference>
<proteinExistence type="predicted"/>
<dbReference type="InterPro" id="IPR042104">
    <property type="entry name" value="PKS_dehydratase_sf"/>
</dbReference>
<evidence type="ECO:0000256" key="8">
    <source>
        <dbReference type="PROSITE-ProRule" id="PRU01363"/>
    </source>
</evidence>
<evidence type="ECO:0000256" key="3">
    <source>
        <dbReference type="ARBA" id="ARBA00022679"/>
    </source>
</evidence>
<dbReference type="Proteomes" id="UP001285908">
    <property type="component" value="Unassembled WGS sequence"/>
</dbReference>
<feature type="active site" description="Proton donor; for dehydratase activity" evidence="8">
    <location>
        <position position="1189"/>
    </location>
</feature>
<dbReference type="Pfam" id="PF00109">
    <property type="entry name" value="ketoacyl-synt"/>
    <property type="match status" value="1"/>
</dbReference>
<dbReference type="Pfam" id="PF23297">
    <property type="entry name" value="ACP_SdgA_C"/>
    <property type="match status" value="1"/>
</dbReference>
<dbReference type="Gene3D" id="3.40.50.720">
    <property type="entry name" value="NAD(P)-binding Rossmann-like Domain"/>
    <property type="match status" value="2"/>
</dbReference>
<dbReference type="InterPro" id="IPR014030">
    <property type="entry name" value="Ketoacyl_synth_N"/>
</dbReference>
<feature type="domain" description="PKS/mFAS DH" evidence="12">
    <location>
        <begin position="971"/>
        <end position="1275"/>
    </location>
</feature>
<dbReference type="Pfam" id="PF16197">
    <property type="entry name" value="KAsynt_C_assoc"/>
    <property type="match status" value="1"/>
</dbReference>
<evidence type="ECO:0000313" key="13">
    <source>
        <dbReference type="EMBL" id="KAK3497855.1"/>
    </source>
</evidence>
<dbReference type="InterPro" id="IPR014043">
    <property type="entry name" value="Acyl_transferase_dom"/>
</dbReference>
<gene>
    <name evidence="13" type="ORF">B0T23DRAFT_309516</name>
</gene>
<dbReference type="InterPro" id="IPR036736">
    <property type="entry name" value="ACP-like_sf"/>
</dbReference>
<evidence type="ECO:0000256" key="2">
    <source>
        <dbReference type="ARBA" id="ARBA00022553"/>
    </source>
</evidence>
<feature type="domain" description="Carrier" evidence="10">
    <location>
        <begin position="2298"/>
        <end position="2376"/>
    </location>
</feature>
<dbReference type="SUPFAM" id="SSF55048">
    <property type="entry name" value="Probable ACP-binding domain of malonyl-CoA ACP transacylase"/>
    <property type="match status" value="1"/>
</dbReference>
<dbReference type="Gene3D" id="3.10.129.110">
    <property type="entry name" value="Polyketide synthase dehydratase"/>
    <property type="match status" value="1"/>
</dbReference>
<name>A0AAJ0IE39_9PEZI</name>
<dbReference type="GO" id="GO:0004312">
    <property type="term" value="F:fatty acid synthase activity"/>
    <property type="evidence" value="ECO:0007669"/>
    <property type="project" value="TreeGrafter"/>
</dbReference>
<dbReference type="PANTHER" id="PTHR43775:SF50">
    <property type="entry name" value="HIGHLY REDUCING POLYKETIDE SYNTHASE SRDA"/>
    <property type="match status" value="1"/>
</dbReference>
<dbReference type="CDD" id="cd05195">
    <property type="entry name" value="enoyl_red"/>
    <property type="match status" value="1"/>
</dbReference>
<dbReference type="InterPro" id="IPR050091">
    <property type="entry name" value="PKS_NRPS_Biosynth_Enz"/>
</dbReference>
<dbReference type="EMBL" id="JAULSX010000002">
    <property type="protein sequence ID" value="KAK3497855.1"/>
    <property type="molecule type" value="Genomic_DNA"/>
</dbReference>
<dbReference type="PROSITE" id="PS50075">
    <property type="entry name" value="CARRIER"/>
    <property type="match status" value="1"/>
</dbReference>
<dbReference type="InterPro" id="IPR020807">
    <property type="entry name" value="PKS_DH"/>
</dbReference>
<comment type="caution">
    <text evidence="13">The sequence shown here is derived from an EMBL/GenBank/DDBJ whole genome shotgun (WGS) entry which is preliminary data.</text>
</comment>
<dbReference type="InterPro" id="IPR036291">
    <property type="entry name" value="NAD(P)-bd_dom_sf"/>
</dbReference>
<dbReference type="InterPro" id="IPR018201">
    <property type="entry name" value="Ketoacyl_synth_AS"/>
</dbReference>
<evidence type="ECO:0000256" key="9">
    <source>
        <dbReference type="SAM" id="MobiDB-lite"/>
    </source>
</evidence>
<dbReference type="InterPro" id="IPR016036">
    <property type="entry name" value="Malonyl_transacylase_ACP-bd"/>
</dbReference>
<dbReference type="SMART" id="SM00827">
    <property type="entry name" value="PKS_AT"/>
    <property type="match status" value="1"/>
</dbReference>
<accession>A0AAJ0IE39</accession>
<dbReference type="SUPFAM" id="SSF53901">
    <property type="entry name" value="Thiolase-like"/>
    <property type="match status" value="1"/>
</dbReference>
<dbReference type="PANTHER" id="PTHR43775">
    <property type="entry name" value="FATTY ACID SYNTHASE"/>
    <property type="match status" value="1"/>
</dbReference>
<dbReference type="SMART" id="SM00825">
    <property type="entry name" value="PKS_KS"/>
    <property type="match status" value="1"/>
</dbReference>
<dbReference type="InterPro" id="IPR013154">
    <property type="entry name" value="ADH-like_N"/>
</dbReference>
<feature type="region of interest" description="N-terminal hotdog fold" evidence="8">
    <location>
        <begin position="971"/>
        <end position="1108"/>
    </location>
</feature>
<dbReference type="SUPFAM" id="SSF50129">
    <property type="entry name" value="GroES-like"/>
    <property type="match status" value="1"/>
</dbReference>
<dbReference type="InterPro" id="IPR014031">
    <property type="entry name" value="Ketoacyl_synth_C"/>
</dbReference>
<keyword evidence="1" id="KW-0596">Phosphopantetheine</keyword>
<keyword evidence="3" id="KW-0808">Transferase</keyword>
<dbReference type="InterPro" id="IPR020843">
    <property type="entry name" value="ER"/>
</dbReference>
<keyword evidence="5" id="KW-0560">Oxidoreductase</keyword>
<dbReference type="SUPFAM" id="SSF47336">
    <property type="entry name" value="ACP-like"/>
    <property type="match status" value="1"/>
</dbReference>
<evidence type="ECO:0000256" key="7">
    <source>
        <dbReference type="ARBA" id="ARBA00023315"/>
    </source>
</evidence>
<keyword evidence="2" id="KW-0597">Phosphoprotein</keyword>
<dbReference type="PROSITE" id="PS00606">
    <property type="entry name" value="KS3_1"/>
    <property type="match status" value="1"/>
</dbReference>
<dbReference type="SMART" id="SM00822">
    <property type="entry name" value="PKS_KR"/>
    <property type="match status" value="1"/>
</dbReference>
<dbReference type="Gene3D" id="3.40.47.10">
    <property type="match status" value="1"/>
</dbReference>
<dbReference type="SUPFAM" id="SSF51735">
    <property type="entry name" value="NAD(P)-binding Rossmann-fold domains"/>
    <property type="match status" value="3"/>
</dbReference>
<dbReference type="InterPro" id="IPR016035">
    <property type="entry name" value="Acyl_Trfase/lysoPLipase"/>
</dbReference>
<dbReference type="InterPro" id="IPR016039">
    <property type="entry name" value="Thiolase-like"/>
</dbReference>
<organism evidence="13 14">
    <name type="scientific">Neurospora hispaniola</name>
    <dbReference type="NCBI Taxonomy" id="588809"/>
    <lineage>
        <taxon>Eukaryota</taxon>
        <taxon>Fungi</taxon>
        <taxon>Dikarya</taxon>
        <taxon>Ascomycota</taxon>
        <taxon>Pezizomycotina</taxon>
        <taxon>Sordariomycetes</taxon>
        <taxon>Sordariomycetidae</taxon>
        <taxon>Sordariales</taxon>
        <taxon>Sordariaceae</taxon>
        <taxon>Neurospora</taxon>
    </lineage>
</organism>
<dbReference type="InterPro" id="IPR056501">
    <property type="entry name" value="NAD-bd_HRPKS_sdrA"/>
</dbReference>
<evidence type="ECO:0000313" key="14">
    <source>
        <dbReference type="Proteomes" id="UP001285908"/>
    </source>
</evidence>
<dbReference type="SMART" id="SM00829">
    <property type="entry name" value="PKS_ER"/>
    <property type="match status" value="1"/>
</dbReference>
<keyword evidence="7" id="KW-0012">Acyltransferase</keyword>